<protein>
    <submittedName>
        <fullName evidence="2">Uncharacterized protein</fullName>
    </submittedName>
</protein>
<reference evidence="2 3" key="1">
    <citation type="submission" date="2018-06" db="EMBL/GenBank/DDBJ databases">
        <title>A transcriptomic atlas of mushroom development highlights an independent origin of complex multicellularity.</title>
        <authorList>
            <consortium name="DOE Joint Genome Institute"/>
            <person name="Krizsan K."/>
            <person name="Almasi E."/>
            <person name="Merenyi Z."/>
            <person name="Sahu N."/>
            <person name="Viragh M."/>
            <person name="Koszo T."/>
            <person name="Mondo S."/>
            <person name="Kiss B."/>
            <person name="Balint B."/>
            <person name="Kues U."/>
            <person name="Barry K."/>
            <person name="Hegedus J.C."/>
            <person name="Henrissat B."/>
            <person name="Johnson J."/>
            <person name="Lipzen A."/>
            <person name="Ohm R."/>
            <person name="Nagy I."/>
            <person name="Pangilinan J."/>
            <person name="Yan J."/>
            <person name="Xiong Y."/>
            <person name="Grigoriev I.V."/>
            <person name="Hibbett D.S."/>
            <person name="Nagy L.G."/>
        </authorList>
    </citation>
    <scope>NUCLEOTIDE SEQUENCE [LARGE SCALE GENOMIC DNA]</scope>
    <source>
        <strain evidence="2 3">SZMC22713</strain>
    </source>
</reference>
<gene>
    <name evidence="2" type="ORF">BD410DRAFT_845462</name>
</gene>
<dbReference type="OrthoDB" id="192611at2759"/>
<evidence type="ECO:0000256" key="1">
    <source>
        <dbReference type="SAM" id="MobiDB-lite"/>
    </source>
</evidence>
<name>A0A4Y7PKP9_9AGAM</name>
<organism evidence="2 3">
    <name type="scientific">Rickenella mellea</name>
    <dbReference type="NCBI Taxonomy" id="50990"/>
    <lineage>
        <taxon>Eukaryota</taxon>
        <taxon>Fungi</taxon>
        <taxon>Dikarya</taxon>
        <taxon>Basidiomycota</taxon>
        <taxon>Agaricomycotina</taxon>
        <taxon>Agaricomycetes</taxon>
        <taxon>Hymenochaetales</taxon>
        <taxon>Rickenellaceae</taxon>
        <taxon>Rickenella</taxon>
    </lineage>
</organism>
<sequence>MEVIMDGGEFHLVAYWPLELRSIPFERIVDGGARGRIRLDGGNEFVRFRDNQETSTFDIASALEKMEQKNRIQSHASIRGNLLKQPLPLRDPELFSGVAPVETLGPSPLDVSNLAERGEVGAGRPAEAVQDADRLPASAARPSSPTQALGTSSKKKAKGKCREIEERWACEGLDPGGRTSAP</sequence>
<evidence type="ECO:0000313" key="2">
    <source>
        <dbReference type="EMBL" id="TDL15129.1"/>
    </source>
</evidence>
<proteinExistence type="predicted"/>
<dbReference type="EMBL" id="ML170289">
    <property type="protein sequence ID" value="TDL15129.1"/>
    <property type="molecule type" value="Genomic_DNA"/>
</dbReference>
<evidence type="ECO:0000313" key="3">
    <source>
        <dbReference type="Proteomes" id="UP000294933"/>
    </source>
</evidence>
<dbReference type="Proteomes" id="UP000294933">
    <property type="component" value="Unassembled WGS sequence"/>
</dbReference>
<dbReference type="AlphaFoldDB" id="A0A4Y7PKP9"/>
<keyword evidence="3" id="KW-1185">Reference proteome</keyword>
<feature type="region of interest" description="Disordered" evidence="1">
    <location>
        <begin position="121"/>
        <end position="161"/>
    </location>
</feature>
<accession>A0A4Y7PKP9</accession>
<feature type="compositionally biased region" description="Polar residues" evidence="1">
    <location>
        <begin position="141"/>
        <end position="152"/>
    </location>
</feature>
<dbReference type="VEuPathDB" id="FungiDB:BD410DRAFT_845462"/>